<dbReference type="PANTHER" id="PTHR42807:SF1">
    <property type="entry name" value="GLUTARYL-COA DEHYDROGENASE, MITOCHONDRIAL"/>
    <property type="match status" value="1"/>
</dbReference>
<dbReference type="SUPFAM" id="SSF47203">
    <property type="entry name" value="Acyl-CoA dehydrogenase C-terminal domain-like"/>
    <property type="match status" value="1"/>
</dbReference>
<organism evidence="11 12">
    <name type="scientific">Ignavigranum ruoffiae</name>
    <dbReference type="NCBI Taxonomy" id="89093"/>
    <lineage>
        <taxon>Bacteria</taxon>
        <taxon>Bacillati</taxon>
        <taxon>Bacillota</taxon>
        <taxon>Bacilli</taxon>
        <taxon>Lactobacillales</taxon>
        <taxon>Aerococcaceae</taxon>
        <taxon>Ignavigranum</taxon>
    </lineage>
</organism>
<evidence type="ECO:0000256" key="2">
    <source>
        <dbReference type="ARBA" id="ARBA00009347"/>
    </source>
</evidence>
<dbReference type="Pfam" id="PF02771">
    <property type="entry name" value="Acyl-CoA_dh_N"/>
    <property type="match status" value="1"/>
</dbReference>
<evidence type="ECO:0000256" key="7">
    <source>
        <dbReference type="RuleBase" id="RU362125"/>
    </source>
</evidence>
<dbReference type="STRING" id="89093.SAMN04488558_10567"/>
<dbReference type="PANTHER" id="PTHR42807">
    <property type="entry name" value="GLUTARYL-COA DEHYDROGENASE, MITOCHONDRIAL"/>
    <property type="match status" value="1"/>
</dbReference>
<dbReference type="AlphaFoldDB" id="A0A1H9DB14"/>
<dbReference type="InterPro" id="IPR009075">
    <property type="entry name" value="AcylCo_DH/oxidase_C"/>
</dbReference>
<dbReference type="RefSeq" id="WP_092571549.1">
    <property type="nucleotide sequence ID" value="NZ_FOEN01000005.1"/>
</dbReference>
<evidence type="ECO:0000256" key="4">
    <source>
        <dbReference type="ARBA" id="ARBA00022827"/>
    </source>
</evidence>
<evidence type="ECO:0000259" key="8">
    <source>
        <dbReference type="Pfam" id="PF00441"/>
    </source>
</evidence>
<protein>
    <submittedName>
        <fullName evidence="11">Glutaryl-CoA dehydrogenase</fullName>
    </submittedName>
</protein>
<dbReference type="Proteomes" id="UP000198833">
    <property type="component" value="Unassembled WGS sequence"/>
</dbReference>
<feature type="domain" description="Acyl-CoA dehydrogenase/oxidase N-terminal" evidence="10">
    <location>
        <begin position="25"/>
        <end position="137"/>
    </location>
</feature>
<dbReference type="Pfam" id="PF02770">
    <property type="entry name" value="Acyl-CoA_dh_M"/>
    <property type="match status" value="1"/>
</dbReference>
<evidence type="ECO:0000313" key="12">
    <source>
        <dbReference type="Proteomes" id="UP000198833"/>
    </source>
</evidence>
<proteinExistence type="inferred from homology"/>
<dbReference type="OrthoDB" id="9802447at2"/>
<name>A0A1H9DB14_9LACT</name>
<dbReference type="InterPro" id="IPR009100">
    <property type="entry name" value="AcylCoA_DH/oxidase_NM_dom_sf"/>
</dbReference>
<dbReference type="EMBL" id="FOEN01000005">
    <property type="protein sequence ID" value="SEQ10013.1"/>
    <property type="molecule type" value="Genomic_DNA"/>
</dbReference>
<gene>
    <name evidence="11" type="ORF">SAMN04488558_10567</name>
</gene>
<accession>A0A1H9DB14</accession>
<sequence>MTQREEILAQYYPEDVLKISRHLTDGEVEFLKQLNDLLEQKYRKDLNQHWVDATVPEGFFEDLGQLNYMQNPLLFQDRPGKKLTSQLFQFFFTYTLARFDVSLSTLLGVHSGLGFNSFFFGGSQEQLVKYIPALASHKLRTCFALTEPDHGSDVAWGLETQAKREGDKWILNGQKRWIGGAIVADVIPVFARDTETNKPKCFIVKRDQAGVKIDVIENKIALRIVPNCNIELKDVEVAETDRLQNINSFKDIAKVLYSTRASVAFMATGAMAGALRATRKYVMERKQFGKEISNYQLVQEKLAMMQANLTSAMALCAQIADLQEEGDYNEVVTSIGKMHNALRLRESVAMGRGICGGNGIVVDYDIARFFNDAEAIFTYEGTHEVNALVIGRALTGQAAFN</sequence>
<evidence type="ECO:0000256" key="1">
    <source>
        <dbReference type="ARBA" id="ARBA00001974"/>
    </source>
</evidence>
<evidence type="ECO:0000256" key="3">
    <source>
        <dbReference type="ARBA" id="ARBA00022630"/>
    </source>
</evidence>
<dbReference type="InterPro" id="IPR036250">
    <property type="entry name" value="AcylCo_DH-like_C"/>
</dbReference>
<evidence type="ECO:0000259" key="10">
    <source>
        <dbReference type="Pfam" id="PF02771"/>
    </source>
</evidence>
<comment type="similarity">
    <text evidence="2 7">Belongs to the acyl-CoA dehydrogenase family.</text>
</comment>
<dbReference type="Gene3D" id="1.10.540.10">
    <property type="entry name" value="Acyl-CoA dehydrogenase/oxidase, N-terminal domain"/>
    <property type="match status" value="1"/>
</dbReference>
<dbReference type="InterPro" id="IPR052033">
    <property type="entry name" value="Glutaryl-CoA_DH_mitochondrial"/>
</dbReference>
<dbReference type="Pfam" id="PF00441">
    <property type="entry name" value="Acyl-CoA_dh_1"/>
    <property type="match status" value="1"/>
</dbReference>
<dbReference type="InterPro" id="IPR037069">
    <property type="entry name" value="AcylCoA_DH/ox_N_sf"/>
</dbReference>
<dbReference type="GO" id="GO:0016627">
    <property type="term" value="F:oxidoreductase activity, acting on the CH-CH group of donors"/>
    <property type="evidence" value="ECO:0007669"/>
    <property type="project" value="InterPro"/>
</dbReference>
<evidence type="ECO:0000313" key="11">
    <source>
        <dbReference type="EMBL" id="SEQ10013.1"/>
    </source>
</evidence>
<dbReference type="SUPFAM" id="SSF56645">
    <property type="entry name" value="Acyl-CoA dehydrogenase NM domain-like"/>
    <property type="match status" value="1"/>
</dbReference>
<dbReference type="InterPro" id="IPR006091">
    <property type="entry name" value="Acyl-CoA_Oxase/DH_mid-dom"/>
</dbReference>
<keyword evidence="4 7" id="KW-0274">FAD</keyword>
<evidence type="ECO:0000256" key="5">
    <source>
        <dbReference type="ARBA" id="ARBA00022946"/>
    </source>
</evidence>
<keyword evidence="3 7" id="KW-0285">Flavoprotein</keyword>
<comment type="cofactor">
    <cofactor evidence="1 7">
        <name>FAD</name>
        <dbReference type="ChEBI" id="CHEBI:57692"/>
    </cofactor>
</comment>
<evidence type="ECO:0000259" key="9">
    <source>
        <dbReference type="Pfam" id="PF02770"/>
    </source>
</evidence>
<keyword evidence="5" id="KW-0809">Transit peptide</keyword>
<feature type="domain" description="Acyl-CoA dehydrogenase/oxidase C-terminal" evidence="8">
    <location>
        <begin position="251"/>
        <end position="394"/>
    </location>
</feature>
<dbReference type="InterPro" id="IPR013786">
    <property type="entry name" value="AcylCoA_DH/ox_N"/>
</dbReference>
<feature type="domain" description="Acyl-CoA oxidase/dehydrogenase middle" evidence="9">
    <location>
        <begin position="142"/>
        <end position="235"/>
    </location>
</feature>
<dbReference type="InterPro" id="IPR046373">
    <property type="entry name" value="Acyl-CoA_Oxase/DH_mid-dom_sf"/>
</dbReference>
<reference evidence="11 12" key="1">
    <citation type="submission" date="2016-10" db="EMBL/GenBank/DDBJ databases">
        <authorList>
            <person name="de Groot N.N."/>
        </authorList>
    </citation>
    <scope>NUCLEOTIDE SEQUENCE [LARGE SCALE GENOMIC DNA]</scope>
    <source>
        <strain evidence="11 12">DSM 15695</strain>
    </source>
</reference>
<dbReference type="GO" id="GO:0050660">
    <property type="term" value="F:flavin adenine dinucleotide binding"/>
    <property type="evidence" value="ECO:0007669"/>
    <property type="project" value="InterPro"/>
</dbReference>
<evidence type="ECO:0000256" key="6">
    <source>
        <dbReference type="ARBA" id="ARBA00023002"/>
    </source>
</evidence>
<keyword evidence="6 7" id="KW-0560">Oxidoreductase</keyword>
<dbReference type="Gene3D" id="2.40.110.10">
    <property type="entry name" value="Butyryl-CoA Dehydrogenase, subunit A, domain 2"/>
    <property type="match status" value="1"/>
</dbReference>
<keyword evidence="12" id="KW-1185">Reference proteome</keyword>
<dbReference type="Gene3D" id="1.20.140.10">
    <property type="entry name" value="Butyryl-CoA Dehydrogenase, subunit A, domain 3"/>
    <property type="match status" value="1"/>
</dbReference>